<evidence type="ECO:0000313" key="3">
    <source>
        <dbReference type="Proteomes" id="UP000642920"/>
    </source>
</evidence>
<evidence type="ECO:0008006" key="4">
    <source>
        <dbReference type="Google" id="ProtNLM"/>
    </source>
</evidence>
<evidence type="ECO:0000313" key="2">
    <source>
        <dbReference type="EMBL" id="MBL0766833.1"/>
    </source>
</evidence>
<protein>
    <recommendedName>
        <fullName evidence="4">SGNH hydrolase-type esterase domain-containing protein</fullName>
    </recommendedName>
</protein>
<sequence length="357" mass="40883">MIKKVFSTIRFILVNLMVLFFLLFLVNILSSYLLKWTREPSRAELPNYSDSRAMAKKVIAEYNQQAFGYESFTGWRNKPYAARYTHVNENGMRYYPNAYVADSAYKKVRFFGGSTMWGEGSPDSLTIPAIFQAKNPTIQVYNHGQLAYNSRQNVEVLINLINKGEEIGDVIFYDGVNDVSFLCPSDVPVPGHRLAPIFDKKIYGGMKAVAFEVFNKLFLDKTLLLIQKINPPDYDQQYNCDANPEKVQAIVDFMISNWKLAHELVTNRGGKFTAILQPIAYVGNPKVEHLKLGKELGENVQLVYDALITRIKEENFDWIYIMTDAFDNDEYVYIDFCHVSPNGNQIIADRIQSVIKP</sequence>
<keyword evidence="1" id="KW-0812">Transmembrane</keyword>
<proteinExistence type="predicted"/>
<dbReference type="InterPro" id="IPR036514">
    <property type="entry name" value="SGNH_hydro_sf"/>
</dbReference>
<dbReference type="EMBL" id="JAERQG010000004">
    <property type="protein sequence ID" value="MBL0766833.1"/>
    <property type="molecule type" value="Genomic_DNA"/>
</dbReference>
<evidence type="ECO:0000256" key="1">
    <source>
        <dbReference type="SAM" id="Phobius"/>
    </source>
</evidence>
<name>A0A937DIB9_9BACT</name>
<keyword evidence="3" id="KW-1185">Reference proteome</keyword>
<keyword evidence="1" id="KW-0472">Membrane</keyword>
<comment type="caution">
    <text evidence="2">The sequence shown here is derived from an EMBL/GenBank/DDBJ whole genome shotgun (WGS) entry which is preliminary data.</text>
</comment>
<feature type="transmembrane region" description="Helical" evidence="1">
    <location>
        <begin position="12"/>
        <end position="34"/>
    </location>
</feature>
<dbReference type="RefSeq" id="WP_201923792.1">
    <property type="nucleotide sequence ID" value="NZ_JAERQG010000004.1"/>
</dbReference>
<dbReference type="Gene3D" id="3.40.50.1110">
    <property type="entry name" value="SGNH hydrolase"/>
    <property type="match status" value="1"/>
</dbReference>
<dbReference type="GO" id="GO:0016788">
    <property type="term" value="F:hydrolase activity, acting on ester bonds"/>
    <property type="evidence" value="ECO:0007669"/>
    <property type="project" value="UniProtKB-ARBA"/>
</dbReference>
<gene>
    <name evidence="2" type="ORF">JKP34_16310</name>
</gene>
<keyword evidence="1" id="KW-1133">Transmembrane helix</keyword>
<dbReference type="AlphaFoldDB" id="A0A937DIB9"/>
<reference evidence="2" key="1">
    <citation type="submission" date="2021-01" db="EMBL/GenBank/DDBJ databases">
        <title>Marivirga sp. nov., isolated from intertidal surface sediments.</title>
        <authorList>
            <person name="Zhang M."/>
        </authorList>
    </citation>
    <scope>NUCLEOTIDE SEQUENCE</scope>
    <source>
        <strain evidence="2">SM1354</strain>
    </source>
</reference>
<organism evidence="2 3">
    <name type="scientific">Marivirga atlantica</name>
    <dbReference type="NCBI Taxonomy" id="1548457"/>
    <lineage>
        <taxon>Bacteria</taxon>
        <taxon>Pseudomonadati</taxon>
        <taxon>Bacteroidota</taxon>
        <taxon>Cytophagia</taxon>
        <taxon>Cytophagales</taxon>
        <taxon>Marivirgaceae</taxon>
        <taxon>Marivirga</taxon>
    </lineage>
</organism>
<dbReference type="SUPFAM" id="SSF52266">
    <property type="entry name" value="SGNH hydrolase"/>
    <property type="match status" value="1"/>
</dbReference>
<accession>A0A937DIB9</accession>
<dbReference type="Proteomes" id="UP000642920">
    <property type="component" value="Unassembled WGS sequence"/>
</dbReference>